<evidence type="ECO:0000313" key="15">
    <source>
        <dbReference type="EMBL" id="ACT49418.1"/>
    </source>
</evidence>
<evidence type="ECO:0000256" key="11">
    <source>
        <dbReference type="RuleBase" id="RU003357"/>
    </source>
</evidence>
<dbReference type="InterPro" id="IPR036942">
    <property type="entry name" value="Beta-barrel_TonB_sf"/>
</dbReference>
<keyword evidence="7 10" id="KW-0472">Membrane</keyword>
<dbReference type="InterPro" id="IPR000531">
    <property type="entry name" value="Beta-barrel_TonB"/>
</dbReference>
<evidence type="ECO:0000256" key="3">
    <source>
        <dbReference type="ARBA" id="ARBA00022448"/>
    </source>
</evidence>
<comment type="subcellular location">
    <subcellularLocation>
        <location evidence="1 10">Cell outer membrane</location>
        <topology evidence="1 10">Multi-pass membrane protein</topology>
    </subcellularLocation>
</comment>
<evidence type="ECO:0000256" key="10">
    <source>
        <dbReference type="PROSITE-ProRule" id="PRU01360"/>
    </source>
</evidence>
<dbReference type="PANTHER" id="PTHR30069:SF40">
    <property type="entry name" value="TONB-DEPENDENT RECEPTOR NMB0964-RELATED"/>
    <property type="match status" value="1"/>
</dbReference>
<evidence type="ECO:0000256" key="2">
    <source>
        <dbReference type="ARBA" id="ARBA00009810"/>
    </source>
</evidence>
<comment type="similarity">
    <text evidence="2 10 11">Belongs to the TonB-dependent receptor family.</text>
</comment>
<dbReference type="Pfam" id="PF07715">
    <property type="entry name" value="Plug"/>
    <property type="match status" value="1"/>
</dbReference>
<dbReference type="PROSITE" id="PS52016">
    <property type="entry name" value="TONB_DEPENDENT_REC_3"/>
    <property type="match status" value="1"/>
</dbReference>
<feature type="domain" description="TonB-dependent receptor plug" evidence="14">
    <location>
        <begin position="67"/>
        <end position="167"/>
    </location>
</feature>
<protein>
    <submittedName>
        <fullName evidence="15">TonB-dependent receptor</fullName>
    </submittedName>
</protein>
<dbReference type="KEGG" id="mei:Msip34_0169"/>
<dbReference type="CDD" id="cd01347">
    <property type="entry name" value="ligand_gated_channel"/>
    <property type="match status" value="1"/>
</dbReference>
<proteinExistence type="inferred from homology"/>
<evidence type="ECO:0000256" key="7">
    <source>
        <dbReference type="ARBA" id="ARBA00023136"/>
    </source>
</evidence>
<dbReference type="STRING" id="582744.Msip34_0169"/>
<dbReference type="HOGENOM" id="CLU_008287_10_1_4"/>
<dbReference type="Gene3D" id="2.170.130.10">
    <property type="entry name" value="TonB-dependent receptor, plug domain"/>
    <property type="match status" value="1"/>
</dbReference>
<keyword evidence="4 10" id="KW-1134">Transmembrane beta strand</keyword>
<sequence length="689" mass="73751" precursor="true">MLPISPAARPGARKKLFMAIALAFSPALSASHAYAADDTTKPSTTLQLAPVAVTANPLGVDSDALVTPVSVLSGRELSLQRESTLGETLKSIPGVSSSYFGPNASRPVIRGLDNDRVRIMQNGVGILDASALSPDHAVALDPLVIEQIDVVRGPAALLYGGSAVGGVVNAIDHRIPKEAIDSVTGRGEVRLGGADNQKSGAAVIDAGNGVLTLHADAYERKTDDLDIPGYAVSRRKSEADGTAREDNGRLVNSAARSDGGALGASVNFGNGYAGLSFSDYNSNYGTVAEKDVRIDMDSQRWDFASEFRDLGNIVQAVKVKMAHTDYQHQEIEDGAVGTTFRNRGLETSIEARHGNIGPLSGVVGLQLQNSRFQALGEEAFIPKNSTGSKALYVYEELPLDALKLSLGGRAEQVDVDSNGGGKFGPAVSRDFAPRSAAFGALYTLTPTWSLVGNLSHNERAPSYNELYANGAHVATAQYEIGNSNLDVERSNGVDTQLRWKEGKNSFSVGAFYTRFSNFITLNNTGRQVDEDGVVGGDLTEAQILQVPAIFKGLEGEGKFRVYEGTGDLDLTLRGDYVRATNRDTGEPLPRIAPLKLGFGFLYQLDRFGSKLDVLHAFKQDRTADAELATNGYTQVNLTATYRIPSQFYLEAFAKAYNLLNEEIRDHTSYLKDIAPMGGRSIMVGLRGAF</sequence>
<dbReference type="SUPFAM" id="SSF56935">
    <property type="entry name" value="Porins"/>
    <property type="match status" value="1"/>
</dbReference>
<dbReference type="GO" id="GO:0009279">
    <property type="term" value="C:cell outer membrane"/>
    <property type="evidence" value="ECO:0007669"/>
    <property type="project" value="UniProtKB-SubCell"/>
</dbReference>
<dbReference type="AlphaFoldDB" id="C6X8E8"/>
<keyword evidence="12" id="KW-0732">Signal</keyword>
<feature type="domain" description="TonB-dependent receptor-like beta-barrel" evidence="13">
    <location>
        <begin position="247"/>
        <end position="658"/>
    </location>
</feature>
<gene>
    <name evidence="15" type="ordered locus">Msip34_0169</name>
</gene>
<evidence type="ECO:0000256" key="5">
    <source>
        <dbReference type="ARBA" id="ARBA00022692"/>
    </source>
</evidence>
<keyword evidence="16" id="KW-1185">Reference proteome</keyword>
<dbReference type="PANTHER" id="PTHR30069">
    <property type="entry name" value="TONB-DEPENDENT OUTER MEMBRANE RECEPTOR"/>
    <property type="match status" value="1"/>
</dbReference>
<keyword evidence="9 10" id="KW-0998">Cell outer membrane</keyword>
<keyword evidence="8 15" id="KW-0675">Receptor</keyword>
<dbReference type="InterPro" id="IPR039426">
    <property type="entry name" value="TonB-dep_rcpt-like"/>
</dbReference>
<evidence type="ECO:0000256" key="9">
    <source>
        <dbReference type="ARBA" id="ARBA00023237"/>
    </source>
</evidence>
<evidence type="ECO:0000256" key="8">
    <source>
        <dbReference type="ARBA" id="ARBA00023170"/>
    </source>
</evidence>
<keyword evidence="3 10" id="KW-0813">Transport</keyword>
<dbReference type="InterPro" id="IPR037066">
    <property type="entry name" value="Plug_dom_sf"/>
</dbReference>
<dbReference type="Pfam" id="PF00593">
    <property type="entry name" value="TonB_dep_Rec_b-barrel"/>
    <property type="match status" value="1"/>
</dbReference>
<evidence type="ECO:0000313" key="16">
    <source>
        <dbReference type="Proteomes" id="UP000002743"/>
    </source>
</evidence>
<dbReference type="eggNOG" id="COG4771">
    <property type="taxonomic scope" value="Bacteria"/>
</dbReference>
<evidence type="ECO:0000256" key="4">
    <source>
        <dbReference type="ARBA" id="ARBA00022452"/>
    </source>
</evidence>
<dbReference type="Gene3D" id="2.40.170.20">
    <property type="entry name" value="TonB-dependent receptor, beta-barrel domain"/>
    <property type="match status" value="1"/>
</dbReference>
<reference evidence="16" key="1">
    <citation type="submission" date="2009-07" db="EMBL/GenBank/DDBJ databases">
        <title>Complete sequence of chromosome of Methylovorus sp. SIP3-4.</title>
        <authorList>
            <person name="Lucas S."/>
            <person name="Copeland A."/>
            <person name="Lapidus A."/>
            <person name="Glavina del Rio T."/>
            <person name="Tice H."/>
            <person name="Bruce D."/>
            <person name="Goodwin L."/>
            <person name="Pitluck S."/>
            <person name="Clum A."/>
            <person name="Larimer F."/>
            <person name="Land M."/>
            <person name="Hauser L."/>
            <person name="Kyrpides N."/>
            <person name="Mikhailova N."/>
            <person name="Kayluzhnaya M."/>
            <person name="Chistoserdova L."/>
        </authorList>
    </citation>
    <scope>NUCLEOTIDE SEQUENCE [LARGE SCALE GENOMIC DNA]</scope>
    <source>
        <strain evidence="16">SIP3-4</strain>
    </source>
</reference>
<dbReference type="RefSeq" id="WP_015829186.1">
    <property type="nucleotide sequence ID" value="NC_012969.1"/>
</dbReference>
<evidence type="ECO:0000256" key="1">
    <source>
        <dbReference type="ARBA" id="ARBA00004571"/>
    </source>
</evidence>
<evidence type="ECO:0000256" key="12">
    <source>
        <dbReference type="SAM" id="SignalP"/>
    </source>
</evidence>
<accession>C6X8E8</accession>
<dbReference type="InterPro" id="IPR012910">
    <property type="entry name" value="Plug_dom"/>
</dbReference>
<dbReference type="OrthoDB" id="9795928at2"/>
<organism evidence="15 16">
    <name type="scientific">Methylovorus glucosotrophus (strain SIP3-4)</name>
    <dbReference type="NCBI Taxonomy" id="582744"/>
    <lineage>
        <taxon>Bacteria</taxon>
        <taxon>Pseudomonadati</taxon>
        <taxon>Pseudomonadota</taxon>
        <taxon>Betaproteobacteria</taxon>
        <taxon>Nitrosomonadales</taxon>
        <taxon>Methylophilaceae</taxon>
        <taxon>Methylovorus</taxon>
    </lineage>
</organism>
<evidence type="ECO:0000259" key="14">
    <source>
        <dbReference type="Pfam" id="PF07715"/>
    </source>
</evidence>
<dbReference type="Proteomes" id="UP000002743">
    <property type="component" value="Chromosome"/>
</dbReference>
<reference evidence="15 16" key="2">
    <citation type="journal article" date="2011" name="J. Bacteriol.">
        <title>Genomes of three methylotrophs from a single niche uncover genetic and metabolic divergence of Methylophilaceae.</title>
        <authorList>
            <person name="Lapidus A."/>
            <person name="Clum A."/>
            <person name="Labutti K."/>
            <person name="Kaluzhnaya M.G."/>
            <person name="Lim S."/>
            <person name="Beck D.A."/>
            <person name="Glavina Del Rio T."/>
            <person name="Nolan M."/>
            <person name="Mavromatis K."/>
            <person name="Huntemann M."/>
            <person name="Lucas S."/>
            <person name="Lidstrom M.E."/>
            <person name="Ivanova N."/>
            <person name="Chistoserdova L."/>
        </authorList>
    </citation>
    <scope>NUCLEOTIDE SEQUENCE [LARGE SCALE GENOMIC DNA]</scope>
    <source>
        <strain evidence="15 16">SIP3-4</strain>
    </source>
</reference>
<feature type="signal peptide" evidence="12">
    <location>
        <begin position="1"/>
        <end position="35"/>
    </location>
</feature>
<dbReference type="GO" id="GO:0015344">
    <property type="term" value="F:siderophore uptake transmembrane transporter activity"/>
    <property type="evidence" value="ECO:0007669"/>
    <property type="project" value="TreeGrafter"/>
</dbReference>
<dbReference type="EMBL" id="CP001674">
    <property type="protein sequence ID" value="ACT49418.1"/>
    <property type="molecule type" value="Genomic_DNA"/>
</dbReference>
<dbReference type="GO" id="GO:0044718">
    <property type="term" value="P:siderophore transmembrane transport"/>
    <property type="evidence" value="ECO:0007669"/>
    <property type="project" value="TreeGrafter"/>
</dbReference>
<evidence type="ECO:0000259" key="13">
    <source>
        <dbReference type="Pfam" id="PF00593"/>
    </source>
</evidence>
<keyword evidence="6 11" id="KW-0798">TonB box</keyword>
<name>C6X8E8_METGS</name>
<evidence type="ECO:0000256" key="6">
    <source>
        <dbReference type="ARBA" id="ARBA00023077"/>
    </source>
</evidence>
<keyword evidence="5 10" id="KW-0812">Transmembrane</keyword>
<feature type="chain" id="PRO_5002973713" evidence="12">
    <location>
        <begin position="36"/>
        <end position="689"/>
    </location>
</feature>